<name>A0A3G5AJA5_9VIRU</name>
<proteinExistence type="predicted"/>
<dbReference type="EMBL" id="MK072512">
    <property type="protein sequence ID" value="AYV86684.1"/>
    <property type="molecule type" value="Genomic_DNA"/>
</dbReference>
<organism evidence="1">
    <name type="scientific">Sylvanvirus sp</name>
    <dbReference type="NCBI Taxonomy" id="2487774"/>
    <lineage>
        <taxon>Viruses</taxon>
    </lineage>
</organism>
<evidence type="ECO:0000313" key="1">
    <source>
        <dbReference type="EMBL" id="AYV86684.1"/>
    </source>
</evidence>
<protein>
    <submittedName>
        <fullName evidence="1">Uncharacterized protein</fullName>
    </submittedName>
</protein>
<reference evidence="1" key="1">
    <citation type="submission" date="2018-10" db="EMBL/GenBank/DDBJ databases">
        <title>Hidden diversity of soil giant viruses.</title>
        <authorList>
            <person name="Schulz F."/>
            <person name="Alteio L."/>
            <person name="Goudeau D."/>
            <person name="Ryan E.M."/>
            <person name="Malmstrom R.R."/>
            <person name="Blanchard J."/>
            <person name="Woyke T."/>
        </authorList>
    </citation>
    <scope>NUCLEOTIDE SEQUENCE</scope>
    <source>
        <strain evidence="1">SYV1</strain>
    </source>
</reference>
<sequence length="117" mass="13474">MAASEAIIVAKWQLVISSFSSFCLKNGHKANLVNIEDGDEKEYQKECEKEEYKNMPHIAITVSSQKEGEMVELIRFPYYEVQVTCDCRTSERNFEMTGSPENVNKFRLDVFGTNCIY</sequence>
<accession>A0A3G5AJA5</accession>
<gene>
    <name evidence="1" type="ORF">Sylvanvirus6_25</name>
</gene>